<accession>A0A4Z1NVV1</accession>
<evidence type="ECO:0000256" key="1">
    <source>
        <dbReference type="SAM" id="MobiDB-lite"/>
    </source>
</evidence>
<feature type="region of interest" description="Disordered" evidence="1">
    <location>
        <begin position="158"/>
        <end position="178"/>
    </location>
</feature>
<feature type="compositionally biased region" description="Polar residues" evidence="1">
    <location>
        <begin position="162"/>
        <end position="178"/>
    </location>
</feature>
<comment type="caution">
    <text evidence="2">The sequence shown here is derived from an EMBL/GenBank/DDBJ whole genome shotgun (WGS) entry which is preliminary data.</text>
</comment>
<dbReference type="Proteomes" id="UP000298493">
    <property type="component" value="Unassembled WGS sequence"/>
</dbReference>
<sequence>MDINDTAAIHPSFLTHPHAITSSVTCSMAPPLFADGSDQTSINIRAALGLLNVELGSVHMSQLENHPPANNHKAEYFPIFCRFHFLILIQPGTLTTLVQVPVACFFSLGVPAIVLMTYSQQDRIWERCDMTPTAEGPRARNFLRNTEEGRYQEQHKDIAFSRPQQRPKQQSNNFQPLI</sequence>
<keyword evidence="3" id="KW-1185">Reference proteome</keyword>
<organism evidence="2 3">
    <name type="scientific">Venturia nashicola</name>
    <dbReference type="NCBI Taxonomy" id="86259"/>
    <lineage>
        <taxon>Eukaryota</taxon>
        <taxon>Fungi</taxon>
        <taxon>Dikarya</taxon>
        <taxon>Ascomycota</taxon>
        <taxon>Pezizomycotina</taxon>
        <taxon>Dothideomycetes</taxon>
        <taxon>Pleosporomycetidae</taxon>
        <taxon>Venturiales</taxon>
        <taxon>Venturiaceae</taxon>
        <taxon>Venturia</taxon>
    </lineage>
</organism>
<evidence type="ECO:0000313" key="2">
    <source>
        <dbReference type="EMBL" id="TID15474.1"/>
    </source>
</evidence>
<dbReference type="AlphaFoldDB" id="A0A4Z1NVV1"/>
<gene>
    <name evidence="2" type="ORF">E6O75_ATG07802</name>
</gene>
<dbReference type="EMBL" id="SNSC02000020">
    <property type="protein sequence ID" value="TID15474.1"/>
    <property type="molecule type" value="Genomic_DNA"/>
</dbReference>
<name>A0A4Z1NVV1_9PEZI</name>
<reference evidence="2 3" key="1">
    <citation type="submission" date="2019-04" db="EMBL/GenBank/DDBJ databases">
        <title>High contiguity whole genome sequence and gene annotation resource for two Venturia nashicola isolates.</title>
        <authorList>
            <person name="Prokchorchik M."/>
            <person name="Won K."/>
            <person name="Lee Y."/>
            <person name="Choi E.D."/>
            <person name="Segonzac C."/>
            <person name="Sohn K.H."/>
        </authorList>
    </citation>
    <scope>NUCLEOTIDE SEQUENCE [LARGE SCALE GENOMIC DNA]</scope>
    <source>
        <strain evidence="2 3">PRI2</strain>
    </source>
</reference>
<protein>
    <submittedName>
        <fullName evidence="2">Uncharacterized protein</fullName>
    </submittedName>
</protein>
<proteinExistence type="predicted"/>
<evidence type="ECO:0000313" key="3">
    <source>
        <dbReference type="Proteomes" id="UP000298493"/>
    </source>
</evidence>